<evidence type="ECO:0000256" key="3">
    <source>
        <dbReference type="PROSITE-ProRule" id="PRU00284"/>
    </source>
</evidence>
<dbReference type="CDD" id="cd11386">
    <property type="entry name" value="MCP_signal"/>
    <property type="match status" value="1"/>
</dbReference>
<keyword evidence="3" id="KW-0807">Transducer</keyword>
<dbReference type="Pfam" id="PF12729">
    <property type="entry name" value="4HB_MCP_1"/>
    <property type="match status" value="1"/>
</dbReference>
<feature type="transmembrane region" description="Helical" evidence="4">
    <location>
        <begin position="220"/>
        <end position="240"/>
    </location>
</feature>
<keyword evidence="4" id="KW-0812">Transmembrane</keyword>
<dbReference type="Proteomes" id="UP000317023">
    <property type="component" value="Unassembled WGS sequence"/>
</dbReference>
<evidence type="ECO:0000256" key="2">
    <source>
        <dbReference type="ARBA" id="ARBA00029447"/>
    </source>
</evidence>
<dbReference type="Pfam" id="PF00672">
    <property type="entry name" value="HAMP"/>
    <property type="match status" value="1"/>
</dbReference>
<evidence type="ECO:0000259" key="5">
    <source>
        <dbReference type="PROSITE" id="PS50111"/>
    </source>
</evidence>
<comment type="similarity">
    <text evidence="2">Belongs to the methyl-accepting chemotaxis (MCP) protein family.</text>
</comment>
<evidence type="ECO:0000256" key="1">
    <source>
        <dbReference type="ARBA" id="ARBA00022500"/>
    </source>
</evidence>
<keyword evidence="4" id="KW-1133">Transmembrane helix</keyword>
<evidence type="ECO:0000256" key="4">
    <source>
        <dbReference type="SAM" id="Phobius"/>
    </source>
</evidence>
<comment type="caution">
    <text evidence="7">The sequence shown here is derived from an EMBL/GenBank/DDBJ whole genome shotgun (WGS) entry which is preliminary data.</text>
</comment>
<dbReference type="GO" id="GO:0006935">
    <property type="term" value="P:chemotaxis"/>
    <property type="evidence" value="ECO:0007669"/>
    <property type="project" value="UniProtKB-KW"/>
</dbReference>
<dbReference type="Gene3D" id="1.10.287.950">
    <property type="entry name" value="Methyl-accepting chemotaxis protein"/>
    <property type="match status" value="1"/>
</dbReference>
<feature type="domain" description="Methyl-accepting transducer" evidence="5">
    <location>
        <begin position="380"/>
        <end position="609"/>
    </location>
</feature>
<dbReference type="Pfam" id="PF00015">
    <property type="entry name" value="MCPsignal"/>
    <property type="match status" value="1"/>
</dbReference>
<dbReference type="SUPFAM" id="SSF158472">
    <property type="entry name" value="HAMP domain-like"/>
    <property type="match status" value="1"/>
</dbReference>
<accession>A0A546XJ29</accession>
<dbReference type="PANTHER" id="PTHR43531:SF11">
    <property type="entry name" value="METHYL-ACCEPTING CHEMOTAXIS PROTEIN 3"/>
    <property type="match status" value="1"/>
</dbReference>
<name>A0A546XJ29_AGRTU</name>
<dbReference type="InterPro" id="IPR051310">
    <property type="entry name" value="MCP_chemotaxis"/>
</dbReference>
<feature type="transmembrane region" description="Helical" evidence="4">
    <location>
        <begin position="43"/>
        <end position="62"/>
    </location>
</feature>
<dbReference type="EMBL" id="SGOE01000011">
    <property type="protein sequence ID" value="TRB00754.1"/>
    <property type="molecule type" value="Genomic_DNA"/>
</dbReference>
<reference evidence="7 8" key="1">
    <citation type="journal article" date="2019" name="Appl. Microbiol. Biotechnol.">
        <title>Differential efficiency of wild type rhizogenic strains for rol gene transformation of plants.</title>
        <authorList>
            <person name="Desmet S."/>
            <person name="De Keyser E."/>
            <person name="Van Vaerenbergh J."/>
            <person name="Baeyen S."/>
            <person name="Van Huylenbroeck J."/>
            <person name="Geelen D."/>
            <person name="Dhooghe E."/>
        </authorList>
    </citation>
    <scope>NUCLEOTIDE SEQUENCE [LARGE SCALE GENOMIC DNA]</scope>
    <source>
        <strain evidence="7 8">MAFF210266</strain>
    </source>
</reference>
<dbReference type="PANTHER" id="PTHR43531">
    <property type="entry name" value="PROTEIN ICFG"/>
    <property type="match status" value="1"/>
</dbReference>
<dbReference type="InterPro" id="IPR003660">
    <property type="entry name" value="HAMP_dom"/>
</dbReference>
<feature type="domain" description="HAMP" evidence="6">
    <location>
        <begin position="327"/>
        <end position="375"/>
    </location>
</feature>
<dbReference type="PRINTS" id="PR00260">
    <property type="entry name" value="CHEMTRNSDUCR"/>
</dbReference>
<feature type="domain" description="HAMP" evidence="6">
    <location>
        <begin position="242"/>
        <end position="295"/>
    </location>
</feature>
<protein>
    <submittedName>
        <fullName evidence="7">Methyl-accepting chemotaxis protein</fullName>
    </submittedName>
</protein>
<dbReference type="SUPFAM" id="SSF58104">
    <property type="entry name" value="Methyl-accepting chemotaxis protein (MCP) signaling domain"/>
    <property type="match status" value="1"/>
</dbReference>
<dbReference type="AlphaFoldDB" id="A0A546XJ29"/>
<dbReference type="GO" id="GO:0007165">
    <property type="term" value="P:signal transduction"/>
    <property type="evidence" value="ECO:0007669"/>
    <property type="project" value="UniProtKB-KW"/>
</dbReference>
<dbReference type="GO" id="GO:0004888">
    <property type="term" value="F:transmembrane signaling receptor activity"/>
    <property type="evidence" value="ECO:0007669"/>
    <property type="project" value="InterPro"/>
</dbReference>
<keyword evidence="1" id="KW-0145">Chemotaxis</keyword>
<gene>
    <name evidence="7" type="ORF">EXN61_24730</name>
</gene>
<evidence type="ECO:0000259" key="6">
    <source>
        <dbReference type="PROSITE" id="PS50885"/>
    </source>
</evidence>
<sequence>MKIYWSSSVYRYINTWGCVMKVYLLECLTKPMTTISLSMRAKVGMAMGLLLLSTIGLGVAGLDRLNAVNATATLIANKWLPSAQSLGMLAARFETVRSRQLQLLLSGEDDRTKAERELETGLLDMSDSIKEYGALAVGDDETKNSDNISLTYDAYIKFTAPLAGMLSGGDSAGAHDLLLGQSQPYLKGIRDAIKRGQRYQKENSSSAVVLGTRAAKEANLFFVVGLAVVTSLCIGAFAWMQSRVAFPIVRLTNAMQGLATGNRTIAIPGLTRRDEIGSMAQALAFFRKALDEREILENEQRRLHDDTDHRLRSTELAFEAASIEQRRALSVLRDGLVHLSRGDLTIRIDQILSAEYEDLKTNFNDAVEALEQTVASVVETVVAVNQTAAQMTAISNELARRTEQQAASVEEAAGVLSEITSTIGRTAAGASNANEVVRSVQTEAKQSEAVVEDAVAAMGEIEGSSSQMSQIIATIDQISFQTNLLALNAGVEAARAGEAGKGFAVVAAEVRSLAQSSASAAKEINNLISTSGGQVAHGVELVAKAGTTLKLIASRFEQIAQIVHEISVGSNHQAEGLRGVNAAVDHIDKMTRENAHLVDDWNKTVQEILRRSQVLKVAVSGLTLRSRASFEERMIA</sequence>
<dbReference type="InterPro" id="IPR004089">
    <property type="entry name" value="MCPsignal_dom"/>
</dbReference>
<proteinExistence type="inferred from homology"/>
<evidence type="ECO:0000313" key="8">
    <source>
        <dbReference type="Proteomes" id="UP000317023"/>
    </source>
</evidence>
<evidence type="ECO:0000313" key="7">
    <source>
        <dbReference type="EMBL" id="TRB00754.1"/>
    </source>
</evidence>
<dbReference type="CDD" id="cd06225">
    <property type="entry name" value="HAMP"/>
    <property type="match status" value="1"/>
</dbReference>
<dbReference type="InterPro" id="IPR024478">
    <property type="entry name" value="HlyB_4HB_MCP"/>
</dbReference>
<dbReference type="SMART" id="SM00304">
    <property type="entry name" value="HAMP"/>
    <property type="match status" value="2"/>
</dbReference>
<dbReference type="GO" id="GO:0016020">
    <property type="term" value="C:membrane"/>
    <property type="evidence" value="ECO:0007669"/>
    <property type="project" value="InterPro"/>
</dbReference>
<dbReference type="InterPro" id="IPR004090">
    <property type="entry name" value="Chemotax_Me-accpt_rcpt"/>
</dbReference>
<keyword evidence="4" id="KW-0472">Membrane</keyword>
<dbReference type="PROSITE" id="PS50111">
    <property type="entry name" value="CHEMOTAXIS_TRANSDUC_2"/>
    <property type="match status" value="1"/>
</dbReference>
<organism evidence="7 8">
    <name type="scientific">Agrobacterium tumefaciens</name>
    <dbReference type="NCBI Taxonomy" id="358"/>
    <lineage>
        <taxon>Bacteria</taxon>
        <taxon>Pseudomonadati</taxon>
        <taxon>Pseudomonadota</taxon>
        <taxon>Alphaproteobacteria</taxon>
        <taxon>Hyphomicrobiales</taxon>
        <taxon>Rhizobiaceae</taxon>
        <taxon>Rhizobium/Agrobacterium group</taxon>
        <taxon>Agrobacterium</taxon>
        <taxon>Agrobacterium tumefaciens complex</taxon>
    </lineage>
</organism>
<dbReference type="PROSITE" id="PS50885">
    <property type="entry name" value="HAMP"/>
    <property type="match status" value="2"/>
</dbReference>
<dbReference type="Gene3D" id="6.10.340.10">
    <property type="match status" value="1"/>
</dbReference>
<dbReference type="SMART" id="SM00283">
    <property type="entry name" value="MA"/>
    <property type="match status" value="1"/>
</dbReference>